<feature type="transmembrane region" description="Helical" evidence="4">
    <location>
        <begin position="242"/>
        <end position="265"/>
    </location>
</feature>
<dbReference type="SUPFAM" id="SSF103473">
    <property type="entry name" value="MFS general substrate transporter"/>
    <property type="match status" value="1"/>
</dbReference>
<name>A0ABR6NEU9_9SPHN</name>
<dbReference type="Gene3D" id="1.20.1250.20">
    <property type="entry name" value="MFS general substrate transporter like domains"/>
    <property type="match status" value="2"/>
</dbReference>
<dbReference type="PANTHER" id="PTHR11360">
    <property type="entry name" value="MONOCARBOXYLATE TRANSPORTER"/>
    <property type="match status" value="1"/>
</dbReference>
<dbReference type="InterPro" id="IPR036259">
    <property type="entry name" value="MFS_trans_sf"/>
</dbReference>
<evidence type="ECO:0000259" key="5">
    <source>
        <dbReference type="PROSITE" id="PS50850"/>
    </source>
</evidence>
<evidence type="ECO:0000256" key="1">
    <source>
        <dbReference type="ARBA" id="ARBA00022692"/>
    </source>
</evidence>
<sequence>MTSLSVFQEKLGILRANWRYPGWGIVAKAFVIFFLAFGAPLTMPFVYPEVMKEFGWTLTQATLIYTYKSITGAIMALFIIGPLVERLGLKAVLVTAMVAEAIGLASFLFVQSLWSYYLVGFMIGTGQAAVIISLKLLVSRWFMRNVGLAGGIAIVGASFGGVVFPLVTSQLIPVYGWRVAFACLSLGIFLVSIPLALSARANPTEEDVLPEAVQASAGVSGERLRAVELDFGFRDLFRQRSFWFIALATCLSAAVDQALFQHSIFYLTNEVGLTRTLAASAWSVTFLVGMAAKFVAGATFDRFSLKGVAFWNLLLGTAIILALPAQGLLTALVFTSVLGLAHGGLVVDSPVVAKHVYGPRHMNRLLPLLSGFNTLGSAIGPVLLASTYDRTGTYLAGFMLYLGLTVVAALLLWRVQPVYRDRLRALLHG</sequence>
<feature type="transmembrane region" description="Helical" evidence="4">
    <location>
        <begin position="394"/>
        <end position="413"/>
    </location>
</feature>
<feature type="domain" description="Major facilitator superfamily (MFS) profile" evidence="5">
    <location>
        <begin position="24"/>
        <end position="420"/>
    </location>
</feature>
<proteinExistence type="predicted"/>
<dbReference type="PANTHER" id="PTHR11360:SF290">
    <property type="entry name" value="MONOCARBOXYLATE MFS PERMEASE"/>
    <property type="match status" value="1"/>
</dbReference>
<feature type="transmembrane region" description="Helical" evidence="4">
    <location>
        <begin position="331"/>
        <end position="353"/>
    </location>
</feature>
<comment type="caution">
    <text evidence="6">The sequence shown here is derived from an EMBL/GenBank/DDBJ whole genome shotgun (WGS) entry which is preliminary data.</text>
</comment>
<keyword evidence="3 4" id="KW-0472">Membrane</keyword>
<keyword evidence="7" id="KW-1185">Reference proteome</keyword>
<dbReference type="Proteomes" id="UP001138540">
    <property type="component" value="Unassembled WGS sequence"/>
</dbReference>
<feature type="transmembrane region" description="Helical" evidence="4">
    <location>
        <begin position="146"/>
        <end position="167"/>
    </location>
</feature>
<protein>
    <submittedName>
        <fullName evidence="6">MFS family permease</fullName>
    </submittedName>
</protein>
<feature type="transmembrane region" description="Helical" evidence="4">
    <location>
        <begin position="365"/>
        <end position="388"/>
    </location>
</feature>
<feature type="transmembrane region" description="Helical" evidence="4">
    <location>
        <begin position="63"/>
        <end position="84"/>
    </location>
</feature>
<dbReference type="Pfam" id="PF07690">
    <property type="entry name" value="MFS_1"/>
    <property type="match status" value="1"/>
</dbReference>
<keyword evidence="1 4" id="KW-0812">Transmembrane</keyword>
<dbReference type="PROSITE" id="PS50850">
    <property type="entry name" value="MFS"/>
    <property type="match status" value="1"/>
</dbReference>
<dbReference type="InterPro" id="IPR050327">
    <property type="entry name" value="Proton-linked_MCT"/>
</dbReference>
<evidence type="ECO:0000256" key="2">
    <source>
        <dbReference type="ARBA" id="ARBA00022989"/>
    </source>
</evidence>
<dbReference type="InterPro" id="IPR011701">
    <property type="entry name" value="MFS"/>
</dbReference>
<feature type="transmembrane region" description="Helical" evidence="4">
    <location>
        <begin position="179"/>
        <end position="197"/>
    </location>
</feature>
<keyword evidence="2 4" id="KW-1133">Transmembrane helix</keyword>
<accession>A0ABR6NEU9</accession>
<dbReference type="EMBL" id="JACHKA010000001">
    <property type="protein sequence ID" value="MBB5984759.1"/>
    <property type="molecule type" value="Genomic_DNA"/>
</dbReference>
<feature type="transmembrane region" description="Helical" evidence="4">
    <location>
        <begin position="308"/>
        <end position="325"/>
    </location>
</feature>
<feature type="transmembrane region" description="Helical" evidence="4">
    <location>
        <begin position="91"/>
        <end position="110"/>
    </location>
</feature>
<reference evidence="6 7" key="1">
    <citation type="submission" date="2020-08" db="EMBL/GenBank/DDBJ databases">
        <title>Exploring microbial biodiversity for novel pathways involved in the catabolism of aromatic compounds derived from lignin.</title>
        <authorList>
            <person name="Elkins J."/>
        </authorList>
    </citation>
    <scope>NUCLEOTIDE SEQUENCE [LARGE SCALE GENOMIC DNA]</scope>
    <source>
        <strain evidence="6 7">B1D3A</strain>
    </source>
</reference>
<evidence type="ECO:0000313" key="7">
    <source>
        <dbReference type="Proteomes" id="UP001138540"/>
    </source>
</evidence>
<dbReference type="InterPro" id="IPR020846">
    <property type="entry name" value="MFS_dom"/>
</dbReference>
<feature type="transmembrane region" description="Helical" evidence="4">
    <location>
        <begin position="116"/>
        <end position="134"/>
    </location>
</feature>
<evidence type="ECO:0000313" key="6">
    <source>
        <dbReference type="EMBL" id="MBB5984759.1"/>
    </source>
</evidence>
<feature type="transmembrane region" description="Helical" evidence="4">
    <location>
        <begin position="277"/>
        <end position="296"/>
    </location>
</feature>
<evidence type="ECO:0000256" key="3">
    <source>
        <dbReference type="ARBA" id="ARBA00023136"/>
    </source>
</evidence>
<evidence type="ECO:0000256" key="4">
    <source>
        <dbReference type="SAM" id="Phobius"/>
    </source>
</evidence>
<organism evidence="6 7">
    <name type="scientific">Sphingobium lignivorans</name>
    <dbReference type="NCBI Taxonomy" id="2735886"/>
    <lineage>
        <taxon>Bacteria</taxon>
        <taxon>Pseudomonadati</taxon>
        <taxon>Pseudomonadota</taxon>
        <taxon>Alphaproteobacteria</taxon>
        <taxon>Sphingomonadales</taxon>
        <taxon>Sphingomonadaceae</taxon>
        <taxon>Sphingobium</taxon>
    </lineage>
</organism>
<feature type="transmembrane region" description="Helical" evidence="4">
    <location>
        <begin position="20"/>
        <end position="43"/>
    </location>
</feature>
<dbReference type="RefSeq" id="WP_184150309.1">
    <property type="nucleotide sequence ID" value="NZ_JACHKA010000001.1"/>
</dbReference>
<gene>
    <name evidence="6" type="ORF">HNP60_000733</name>
</gene>